<protein>
    <submittedName>
        <fullName evidence="9">Sensor histidine kinase</fullName>
    </submittedName>
</protein>
<dbReference type="Gene3D" id="6.10.340.10">
    <property type="match status" value="1"/>
</dbReference>
<dbReference type="AlphaFoldDB" id="A0A3G3K0B7"/>
<dbReference type="InterPro" id="IPR003594">
    <property type="entry name" value="HATPase_dom"/>
</dbReference>
<keyword evidence="10" id="KW-1185">Reference proteome</keyword>
<dbReference type="Pfam" id="PF00672">
    <property type="entry name" value="HAMP"/>
    <property type="match status" value="1"/>
</dbReference>
<dbReference type="PANTHER" id="PTHR34220:SF7">
    <property type="entry name" value="SENSOR HISTIDINE KINASE YPDA"/>
    <property type="match status" value="1"/>
</dbReference>
<reference evidence="9 10" key="1">
    <citation type="submission" date="2018-10" db="EMBL/GenBank/DDBJ databases">
        <title>Genome Sequence of Cohnella sp.</title>
        <authorList>
            <person name="Srinivasan S."/>
            <person name="Kim M.K."/>
        </authorList>
    </citation>
    <scope>NUCLEOTIDE SEQUENCE [LARGE SCALE GENOMIC DNA]</scope>
    <source>
        <strain evidence="9 10">18JY8-7</strain>
    </source>
</reference>
<organism evidence="9 10">
    <name type="scientific">Cohnella candidum</name>
    <dbReference type="NCBI Taxonomy" id="2674991"/>
    <lineage>
        <taxon>Bacteria</taxon>
        <taxon>Bacillati</taxon>
        <taxon>Bacillota</taxon>
        <taxon>Bacilli</taxon>
        <taxon>Bacillales</taxon>
        <taxon>Paenibacillaceae</taxon>
        <taxon>Cohnella</taxon>
    </lineage>
</organism>
<evidence type="ECO:0000313" key="10">
    <source>
        <dbReference type="Proteomes" id="UP000269097"/>
    </source>
</evidence>
<evidence type="ECO:0000256" key="2">
    <source>
        <dbReference type="ARBA" id="ARBA00022475"/>
    </source>
</evidence>
<dbReference type="GO" id="GO:0000155">
    <property type="term" value="F:phosphorelay sensor kinase activity"/>
    <property type="evidence" value="ECO:0007669"/>
    <property type="project" value="InterPro"/>
</dbReference>
<feature type="transmembrane region" description="Helical" evidence="7">
    <location>
        <begin position="15"/>
        <end position="36"/>
    </location>
</feature>
<gene>
    <name evidence="9" type="ORF">EAV92_15990</name>
</gene>
<dbReference type="GO" id="GO:0005886">
    <property type="term" value="C:plasma membrane"/>
    <property type="evidence" value="ECO:0007669"/>
    <property type="project" value="UniProtKB-SubCell"/>
</dbReference>
<feature type="transmembrane region" description="Helical" evidence="7">
    <location>
        <begin position="286"/>
        <end position="305"/>
    </location>
</feature>
<dbReference type="InterPro" id="IPR010559">
    <property type="entry name" value="Sig_transdc_His_kin_internal"/>
</dbReference>
<evidence type="ECO:0000256" key="3">
    <source>
        <dbReference type="ARBA" id="ARBA00022553"/>
    </source>
</evidence>
<dbReference type="InterPro" id="IPR050640">
    <property type="entry name" value="Bact_2-comp_sensor_kinase"/>
</dbReference>
<feature type="domain" description="HAMP" evidence="8">
    <location>
        <begin position="307"/>
        <end position="359"/>
    </location>
</feature>
<evidence type="ECO:0000313" key="9">
    <source>
        <dbReference type="EMBL" id="AYQ73946.1"/>
    </source>
</evidence>
<dbReference type="EMBL" id="CP033433">
    <property type="protein sequence ID" value="AYQ73946.1"/>
    <property type="molecule type" value="Genomic_DNA"/>
</dbReference>
<name>A0A3G3K0B7_9BACL</name>
<dbReference type="PANTHER" id="PTHR34220">
    <property type="entry name" value="SENSOR HISTIDINE KINASE YPDA"/>
    <property type="match status" value="1"/>
</dbReference>
<dbReference type="SUPFAM" id="SSF55874">
    <property type="entry name" value="ATPase domain of HSP90 chaperone/DNA topoisomerase II/histidine kinase"/>
    <property type="match status" value="1"/>
</dbReference>
<dbReference type="SMART" id="SM00304">
    <property type="entry name" value="HAMP"/>
    <property type="match status" value="1"/>
</dbReference>
<comment type="subcellular location">
    <subcellularLocation>
        <location evidence="1">Cell membrane</location>
        <topology evidence="1">Multi-pass membrane protein</topology>
    </subcellularLocation>
</comment>
<evidence type="ECO:0000256" key="6">
    <source>
        <dbReference type="ARBA" id="ARBA00023136"/>
    </source>
</evidence>
<evidence type="ECO:0000256" key="5">
    <source>
        <dbReference type="ARBA" id="ARBA00022777"/>
    </source>
</evidence>
<dbReference type="InterPro" id="IPR036890">
    <property type="entry name" value="HATPase_C_sf"/>
</dbReference>
<dbReference type="KEGG" id="coh:EAV92_15990"/>
<dbReference type="Pfam" id="PF06580">
    <property type="entry name" value="His_kinase"/>
    <property type="match status" value="1"/>
</dbReference>
<dbReference type="InterPro" id="IPR003660">
    <property type="entry name" value="HAMP_dom"/>
</dbReference>
<dbReference type="RefSeq" id="WP_123042030.1">
    <property type="nucleotide sequence ID" value="NZ_CP033433.1"/>
</dbReference>
<dbReference type="Gene3D" id="3.30.565.10">
    <property type="entry name" value="Histidine kinase-like ATPase, C-terminal domain"/>
    <property type="match status" value="1"/>
</dbReference>
<dbReference type="PROSITE" id="PS50885">
    <property type="entry name" value="HAMP"/>
    <property type="match status" value="1"/>
</dbReference>
<dbReference type="Pfam" id="PF02518">
    <property type="entry name" value="HATPase_c"/>
    <property type="match status" value="1"/>
</dbReference>
<keyword evidence="4" id="KW-0808">Transferase</keyword>
<evidence type="ECO:0000256" key="1">
    <source>
        <dbReference type="ARBA" id="ARBA00004651"/>
    </source>
</evidence>
<dbReference type="Proteomes" id="UP000269097">
    <property type="component" value="Chromosome"/>
</dbReference>
<evidence type="ECO:0000256" key="4">
    <source>
        <dbReference type="ARBA" id="ARBA00022679"/>
    </source>
</evidence>
<keyword evidence="5 9" id="KW-0418">Kinase</keyword>
<dbReference type="CDD" id="cd06225">
    <property type="entry name" value="HAMP"/>
    <property type="match status" value="1"/>
</dbReference>
<evidence type="ECO:0000256" key="7">
    <source>
        <dbReference type="SAM" id="Phobius"/>
    </source>
</evidence>
<keyword evidence="7" id="KW-1133">Transmembrane helix</keyword>
<keyword evidence="6 7" id="KW-0472">Membrane</keyword>
<dbReference type="SUPFAM" id="SSF158472">
    <property type="entry name" value="HAMP domain-like"/>
    <property type="match status" value="1"/>
</dbReference>
<proteinExistence type="predicted"/>
<keyword evidence="3" id="KW-0597">Phosphoprotein</keyword>
<keyword evidence="7" id="KW-0812">Transmembrane</keyword>
<sequence>MVRSLNDIRLRDKMLLVFVLAVFIPVVLTNVIFYQITTNNVKNQKLSDINRALDQIRNNILDQIDASVGISSVLYNDAVLMEYLDKEYDSPADYVDNYHTYILHVLEKYSPVYQVIQSVTLYSDNPTLLFGGRVLQITDEVRKQAWYRKLTENASTLPIIEWNHPDFPGLTPNAISVIRSMNDPGGFNQTEKFLKIDLHPEKIADSLRNVTLEGQVYLIEGDRILLSTDPDRASAEPVPFVAPSRSNGSIVLEKDFGNVSYLKGWKIVGEFDERKVLEEVRKSREFVIYMAIPNIVVPTIIIIWFTRSLNNRIIRILKHMKRVKNHSFEPINDKPSADEIGQLTGEFNRMTLQIKSLIQDVYLADIQKKELQLSRNQSQLHALQSQINPHFLFNSLETIRMRSLMKQETETAKMIHNMAKIFRKSLTWGKDWITVKDELDLVECFLEIQKYRFGDKLNYEIRADDEVLKAMIPKMSLQPLVENASIHGIEPLKESGKIIVEIRKVPGGIVYIVQDNGVGIPAEKLEQLLRALDNEEEAYDRVGIRNVFLRLKGYYGDRVDYRVQSTEGEGTEIVIFVEDEPAEDESA</sequence>
<accession>A0A3G3K0B7</accession>
<keyword evidence="2" id="KW-1003">Cell membrane</keyword>
<evidence type="ECO:0000259" key="8">
    <source>
        <dbReference type="PROSITE" id="PS50885"/>
    </source>
</evidence>